<sequence>MTSARTLLGRSSLIAVGALSSRITGFIRTAAIGAALGAGLVGDAYTTAVMLPGIVYEILLGGIGTAVLVPLLNQARANHQDGGREFAQRLFSFAAVAFGLAALVATAAVPLLIPLLGGSATHGESANLTTAFAMFTVPAVFFYGIGAVATAILNARGTFTLPAWSPACNNLTLITAALALIAFPASDFGDLRTILLGGATLIGAALQALILIPAMRKAGVPWRWKPSLRGFGLRKLSKTILWVTAYVAAGQLGLLVILGLIRAAAAEGGPGPLIYNNAWVLLMMAYGILALPVITALTPELSKRIRPDSTKTANEYQRGVRLLLMLTAPAVAAMIALAEPIAVVLFEWSDYTHSAALATGPVIAAAGLALIPYSISQLQFFTFLAIGDARTPALIVIWSTIIRVALSLAVFALVPAAHLAAVLMLVNAIAYTIVSVASAHVLHRLLAARHIVAIESLIKWSGGIAVLLVFAFATEWAASVLVTTPRTAALLTLIGCAPVFATTYLLAFRASHIRISH</sequence>
<proteinExistence type="predicted"/>
<keyword evidence="7 8" id="KW-0472">Membrane</keyword>
<evidence type="ECO:0000256" key="5">
    <source>
        <dbReference type="ARBA" id="ARBA00022984"/>
    </source>
</evidence>
<protein>
    <submittedName>
        <fullName evidence="9">Putative peptidoglycan lipid II flippase</fullName>
    </submittedName>
</protein>
<dbReference type="GO" id="GO:0009252">
    <property type="term" value="P:peptidoglycan biosynthetic process"/>
    <property type="evidence" value="ECO:0007669"/>
    <property type="project" value="UniProtKB-KW"/>
</dbReference>
<feature type="transmembrane region" description="Helical" evidence="8">
    <location>
        <begin position="488"/>
        <end position="508"/>
    </location>
</feature>
<keyword evidence="4" id="KW-0133">Cell shape</keyword>
<dbReference type="Proteomes" id="UP000238176">
    <property type="component" value="Unassembled WGS sequence"/>
</dbReference>
<evidence type="ECO:0000313" key="10">
    <source>
        <dbReference type="Proteomes" id="UP000238176"/>
    </source>
</evidence>
<feature type="transmembrane region" description="Helical" evidence="8">
    <location>
        <begin position="53"/>
        <end position="72"/>
    </location>
</feature>
<gene>
    <name evidence="9" type="ORF">B0I28_1016</name>
</gene>
<organism evidence="9 10">
    <name type="scientific">Glycomyces artemisiae</name>
    <dbReference type="NCBI Taxonomy" id="1076443"/>
    <lineage>
        <taxon>Bacteria</taxon>
        <taxon>Bacillati</taxon>
        <taxon>Actinomycetota</taxon>
        <taxon>Actinomycetes</taxon>
        <taxon>Glycomycetales</taxon>
        <taxon>Glycomycetaceae</taxon>
        <taxon>Glycomyces</taxon>
    </lineage>
</organism>
<feature type="transmembrane region" description="Helical" evidence="8">
    <location>
        <begin position="463"/>
        <end position="482"/>
    </location>
</feature>
<dbReference type="InterPro" id="IPR004268">
    <property type="entry name" value="MurJ"/>
</dbReference>
<dbReference type="PANTHER" id="PTHR47019">
    <property type="entry name" value="LIPID II FLIPPASE MURJ"/>
    <property type="match status" value="1"/>
</dbReference>
<dbReference type="PANTHER" id="PTHR47019:SF1">
    <property type="entry name" value="LIPID II FLIPPASE MURJ"/>
    <property type="match status" value="1"/>
</dbReference>
<keyword evidence="5" id="KW-0573">Peptidoglycan synthesis</keyword>
<evidence type="ECO:0000256" key="8">
    <source>
        <dbReference type="SAM" id="Phobius"/>
    </source>
</evidence>
<keyword evidence="3 8" id="KW-0812">Transmembrane</keyword>
<dbReference type="EMBL" id="PVTJ01000001">
    <property type="protein sequence ID" value="PRY61684.1"/>
    <property type="molecule type" value="Genomic_DNA"/>
</dbReference>
<feature type="transmembrane region" description="Helical" evidence="8">
    <location>
        <begin position="93"/>
        <end position="113"/>
    </location>
</feature>
<evidence type="ECO:0000313" key="9">
    <source>
        <dbReference type="EMBL" id="PRY61684.1"/>
    </source>
</evidence>
<evidence type="ECO:0000256" key="2">
    <source>
        <dbReference type="ARBA" id="ARBA00022475"/>
    </source>
</evidence>
<accession>A0A2T0UUW6</accession>
<feature type="transmembrane region" description="Helical" evidence="8">
    <location>
        <begin position="236"/>
        <end position="258"/>
    </location>
</feature>
<reference evidence="9 10" key="1">
    <citation type="submission" date="2018-03" db="EMBL/GenBank/DDBJ databases">
        <title>Genomic Encyclopedia of Type Strains, Phase III (KMG-III): the genomes of soil and plant-associated and newly described type strains.</title>
        <authorList>
            <person name="Whitman W."/>
        </authorList>
    </citation>
    <scope>NUCLEOTIDE SEQUENCE [LARGE SCALE GENOMIC DNA]</scope>
    <source>
        <strain evidence="9 10">CGMCC 4.7067</strain>
    </source>
</reference>
<feature type="transmembrane region" description="Helical" evidence="8">
    <location>
        <begin position="191"/>
        <end position="215"/>
    </location>
</feature>
<keyword evidence="10" id="KW-1185">Reference proteome</keyword>
<feature type="transmembrane region" description="Helical" evidence="8">
    <location>
        <begin position="393"/>
        <end position="414"/>
    </location>
</feature>
<dbReference type="AlphaFoldDB" id="A0A2T0UUW6"/>
<feature type="transmembrane region" description="Helical" evidence="8">
    <location>
        <begin position="133"/>
        <end position="155"/>
    </location>
</feature>
<evidence type="ECO:0000256" key="7">
    <source>
        <dbReference type="ARBA" id="ARBA00023136"/>
    </source>
</evidence>
<evidence type="ECO:0000256" key="3">
    <source>
        <dbReference type="ARBA" id="ARBA00022692"/>
    </source>
</evidence>
<evidence type="ECO:0000256" key="6">
    <source>
        <dbReference type="ARBA" id="ARBA00022989"/>
    </source>
</evidence>
<dbReference type="GO" id="GO:0015648">
    <property type="term" value="F:lipid-linked peptidoglycan transporter activity"/>
    <property type="evidence" value="ECO:0007669"/>
    <property type="project" value="TreeGrafter"/>
</dbReference>
<feature type="transmembrane region" description="Helical" evidence="8">
    <location>
        <begin position="278"/>
        <end position="301"/>
    </location>
</feature>
<dbReference type="OrthoDB" id="9786339at2"/>
<dbReference type="PRINTS" id="PR01806">
    <property type="entry name" value="VIRFACTRMVIN"/>
</dbReference>
<name>A0A2T0UUW6_9ACTN</name>
<feature type="transmembrane region" description="Helical" evidence="8">
    <location>
        <begin position="167"/>
        <end position="185"/>
    </location>
</feature>
<dbReference type="GO" id="GO:0005886">
    <property type="term" value="C:plasma membrane"/>
    <property type="evidence" value="ECO:0007669"/>
    <property type="project" value="UniProtKB-SubCell"/>
</dbReference>
<feature type="transmembrane region" description="Helical" evidence="8">
    <location>
        <begin position="322"/>
        <end position="345"/>
    </location>
</feature>
<evidence type="ECO:0000256" key="4">
    <source>
        <dbReference type="ARBA" id="ARBA00022960"/>
    </source>
</evidence>
<feature type="transmembrane region" description="Helical" evidence="8">
    <location>
        <begin position="420"/>
        <end position="442"/>
    </location>
</feature>
<dbReference type="Pfam" id="PF03023">
    <property type="entry name" value="MurJ"/>
    <property type="match status" value="1"/>
</dbReference>
<dbReference type="RefSeq" id="WP_106361791.1">
    <property type="nucleotide sequence ID" value="NZ_PVTJ01000001.1"/>
</dbReference>
<dbReference type="GO" id="GO:0034204">
    <property type="term" value="P:lipid translocation"/>
    <property type="evidence" value="ECO:0007669"/>
    <property type="project" value="TreeGrafter"/>
</dbReference>
<comment type="caution">
    <text evidence="9">The sequence shown here is derived from an EMBL/GenBank/DDBJ whole genome shotgun (WGS) entry which is preliminary data.</text>
</comment>
<keyword evidence="2" id="KW-1003">Cell membrane</keyword>
<evidence type="ECO:0000256" key="1">
    <source>
        <dbReference type="ARBA" id="ARBA00004651"/>
    </source>
</evidence>
<dbReference type="InterPro" id="IPR051050">
    <property type="entry name" value="Lipid_II_flippase_MurJ/MviN"/>
</dbReference>
<feature type="transmembrane region" description="Helical" evidence="8">
    <location>
        <begin position="351"/>
        <end position="373"/>
    </location>
</feature>
<keyword evidence="6 8" id="KW-1133">Transmembrane helix</keyword>
<dbReference type="GO" id="GO:0008360">
    <property type="term" value="P:regulation of cell shape"/>
    <property type="evidence" value="ECO:0007669"/>
    <property type="project" value="UniProtKB-KW"/>
</dbReference>
<comment type="subcellular location">
    <subcellularLocation>
        <location evidence="1">Cell membrane</location>
        <topology evidence="1">Multi-pass membrane protein</topology>
    </subcellularLocation>
</comment>